<gene>
    <name evidence="9" type="ORF">FIBRA_06177</name>
</gene>
<dbReference type="InterPro" id="IPR005225">
    <property type="entry name" value="Small_GTP-bd"/>
</dbReference>
<dbReference type="InterPro" id="IPR004520">
    <property type="entry name" value="GTPase_MnmE"/>
</dbReference>
<evidence type="ECO:0000256" key="3">
    <source>
        <dbReference type="ARBA" id="ARBA00022694"/>
    </source>
</evidence>
<accession>J4GSA7</accession>
<dbReference type="PANTHER" id="PTHR42714:SF2">
    <property type="entry name" value="TRNA MODIFICATION GTPASE GTPBP3, MITOCHONDRIAL"/>
    <property type="match status" value="1"/>
</dbReference>
<protein>
    <recommendedName>
        <fullName evidence="8">TrmE-type G domain-containing protein</fullName>
    </recommendedName>
</protein>
<dbReference type="NCBIfam" id="TIGR00231">
    <property type="entry name" value="small_GTP"/>
    <property type="match status" value="1"/>
</dbReference>
<dbReference type="InParanoid" id="J4GSA7"/>
<evidence type="ECO:0000259" key="8">
    <source>
        <dbReference type="PROSITE" id="PS51709"/>
    </source>
</evidence>
<evidence type="ECO:0000256" key="4">
    <source>
        <dbReference type="ARBA" id="ARBA00022741"/>
    </source>
</evidence>
<dbReference type="FunCoup" id="J4GSA7">
    <property type="interactions" value="224"/>
</dbReference>
<keyword evidence="4 6" id="KW-0547">Nucleotide-binding</keyword>
<dbReference type="GO" id="GO:0030488">
    <property type="term" value="P:tRNA methylation"/>
    <property type="evidence" value="ECO:0007669"/>
    <property type="project" value="TreeGrafter"/>
</dbReference>
<dbReference type="Gene3D" id="3.40.50.300">
    <property type="entry name" value="P-loop containing nucleotide triphosphate hydrolases"/>
    <property type="match status" value="1"/>
</dbReference>
<dbReference type="STRING" id="599839.J4GSA7"/>
<evidence type="ECO:0000256" key="5">
    <source>
        <dbReference type="ARBA" id="ARBA00023134"/>
    </source>
</evidence>
<dbReference type="GO" id="GO:0005525">
    <property type="term" value="F:GTP binding"/>
    <property type="evidence" value="ECO:0007669"/>
    <property type="project" value="UniProtKB-KW"/>
</dbReference>
<dbReference type="EMBL" id="HE797139">
    <property type="protein sequence ID" value="CCM04020.1"/>
    <property type="molecule type" value="Genomic_DNA"/>
</dbReference>
<evidence type="ECO:0000313" key="10">
    <source>
        <dbReference type="Proteomes" id="UP000006352"/>
    </source>
</evidence>
<dbReference type="InterPro" id="IPR006073">
    <property type="entry name" value="GTP-bd"/>
</dbReference>
<dbReference type="InterPro" id="IPR027266">
    <property type="entry name" value="TrmE/GcvT-like"/>
</dbReference>
<dbReference type="NCBIfam" id="NF003661">
    <property type="entry name" value="PRK05291.1-3"/>
    <property type="match status" value="1"/>
</dbReference>
<dbReference type="RefSeq" id="XP_012183303.1">
    <property type="nucleotide sequence ID" value="XM_012327913.1"/>
</dbReference>
<dbReference type="SUPFAM" id="SSF52540">
    <property type="entry name" value="P-loop containing nucleoside triphosphate hydrolases"/>
    <property type="match status" value="1"/>
</dbReference>
<sequence length="572" mass="62366">MRASRKLEKASIFKPGDLVMLQRVRRALSDSPHLGNGLKNPGHTPGCTPQIVQSWRSAHSARPDMHRKSDSPTGLKPAAQETDVLPRSDAQRRTIYALSTPPGKAGVAVIRISGPDAQDVWRGMVKTGSGGEGRAAHGQQSPEPWKMHRCRVVHPSSTAILDDGLAVLFVAPKSFTTEDVLELHIHSGRAVISSVLAALSQFPFTRPAEPGEFTRRAFEGGRLDLTQVEGLKDLINAETESQRRAALMAAGGASRNRLERLRQQIIKCLSLVEALIDFSEDEDIEDGVFDKGKDLAEEISQTIRAHLSDSWRGEIMRSGVRLAIFGPPNAGKSSLLNFLAQREAAIVTPIPGTTRDVLELSLDVGGLPVVIADTAGIRKTTDHVESIGVERAKKAVESADVALCVLSLPDILQDLPLPDISPCTTVPSVSSMIKRDTFVLFNKTDMVDVASPEVQHIMSAVNARNIWPISLTTGEGADTFLDEFARALRERYDVLQEDASNHNMPLITNARQRTHLESALRYLEASLSYSSKDVVLAAEELRYAVRAVGKISGHIDTEDILDAVFREFCIGK</sequence>
<dbReference type="AlphaFoldDB" id="J4GSA7"/>
<name>J4GSA7_9APHY</name>
<dbReference type="FunFam" id="3.30.1360.120:FF:000007">
    <property type="entry name" value="tRNA modification GTPase GTPBP3, mitochondrial"/>
    <property type="match status" value="1"/>
</dbReference>
<dbReference type="HAMAP" id="MF_00379">
    <property type="entry name" value="GTPase_MnmE"/>
    <property type="match status" value="1"/>
</dbReference>
<evidence type="ECO:0000313" key="9">
    <source>
        <dbReference type="EMBL" id="CCM04020.1"/>
    </source>
</evidence>
<dbReference type="Proteomes" id="UP000006352">
    <property type="component" value="Unassembled WGS sequence"/>
</dbReference>
<dbReference type="SUPFAM" id="SSF116878">
    <property type="entry name" value="TrmE connector domain"/>
    <property type="match status" value="1"/>
</dbReference>
<dbReference type="InterPro" id="IPR025867">
    <property type="entry name" value="MnmE_helical"/>
</dbReference>
<reference evidence="9 10" key="1">
    <citation type="journal article" date="2012" name="Appl. Environ. Microbiol.">
        <title>Short-read sequencing for genomic analysis of the brown rot fungus Fibroporia radiculosa.</title>
        <authorList>
            <person name="Tang J.D."/>
            <person name="Perkins A.D."/>
            <person name="Sonstegard T.S."/>
            <person name="Schroeder S.G."/>
            <person name="Burgess S.C."/>
            <person name="Diehl S.V."/>
        </authorList>
    </citation>
    <scope>NUCLEOTIDE SEQUENCE [LARGE SCALE GENOMIC DNA]</scope>
    <source>
        <strain evidence="9 10">TFFH 294</strain>
    </source>
</reference>
<dbReference type="InterPro" id="IPR027368">
    <property type="entry name" value="MnmE_dom2"/>
</dbReference>
<dbReference type="InterPro" id="IPR018948">
    <property type="entry name" value="GTP-bd_TrmE_N"/>
</dbReference>
<dbReference type="InterPro" id="IPR027417">
    <property type="entry name" value="P-loop_NTPase"/>
</dbReference>
<feature type="region of interest" description="Disordered" evidence="7">
    <location>
        <begin position="55"/>
        <end position="85"/>
    </location>
</feature>
<dbReference type="PROSITE" id="PS51709">
    <property type="entry name" value="G_TRME"/>
    <property type="match status" value="1"/>
</dbReference>
<dbReference type="CDD" id="cd14858">
    <property type="entry name" value="TrmE_N"/>
    <property type="match status" value="1"/>
</dbReference>
<dbReference type="OrthoDB" id="188276at2759"/>
<dbReference type="Gene3D" id="3.30.1360.120">
    <property type="entry name" value="Probable tRNA modification gtpase trme, domain 1"/>
    <property type="match status" value="1"/>
</dbReference>
<dbReference type="Pfam" id="PF12631">
    <property type="entry name" value="MnmE_helical"/>
    <property type="match status" value="1"/>
</dbReference>
<dbReference type="GO" id="GO:0002098">
    <property type="term" value="P:tRNA wobble uridine modification"/>
    <property type="evidence" value="ECO:0007669"/>
    <property type="project" value="TreeGrafter"/>
</dbReference>
<feature type="domain" description="TrmE-type G" evidence="8">
    <location>
        <begin position="319"/>
        <end position="493"/>
    </location>
</feature>
<evidence type="ECO:0000256" key="1">
    <source>
        <dbReference type="ARBA" id="ARBA00004173"/>
    </source>
</evidence>
<comment type="subcellular location">
    <subcellularLocation>
        <location evidence="1">Mitochondrion</location>
    </subcellularLocation>
</comment>
<evidence type="ECO:0000256" key="7">
    <source>
        <dbReference type="SAM" id="MobiDB-lite"/>
    </source>
</evidence>
<evidence type="ECO:0000256" key="2">
    <source>
        <dbReference type="ARBA" id="ARBA00011043"/>
    </source>
</evidence>
<dbReference type="Pfam" id="PF10396">
    <property type="entry name" value="TrmE_N"/>
    <property type="match status" value="1"/>
</dbReference>
<dbReference type="GO" id="GO:0005739">
    <property type="term" value="C:mitochondrion"/>
    <property type="evidence" value="ECO:0007669"/>
    <property type="project" value="UniProtKB-SubCell"/>
</dbReference>
<proteinExistence type="inferred from homology"/>
<dbReference type="HOGENOM" id="CLU_019624_3_1_1"/>
<evidence type="ECO:0000256" key="6">
    <source>
        <dbReference type="RuleBase" id="RU003313"/>
    </source>
</evidence>
<keyword evidence="5 6" id="KW-0342">GTP-binding</keyword>
<dbReference type="PANTHER" id="PTHR42714">
    <property type="entry name" value="TRNA MODIFICATION GTPASE GTPBP3"/>
    <property type="match status" value="1"/>
</dbReference>
<dbReference type="CDD" id="cd04164">
    <property type="entry name" value="trmE"/>
    <property type="match status" value="1"/>
</dbReference>
<feature type="compositionally biased region" description="Basic and acidic residues" evidence="7">
    <location>
        <begin position="61"/>
        <end position="70"/>
    </location>
</feature>
<keyword evidence="3 6" id="KW-0819">tRNA processing</keyword>
<dbReference type="GeneID" id="24098931"/>
<dbReference type="GO" id="GO:0003924">
    <property type="term" value="F:GTPase activity"/>
    <property type="evidence" value="ECO:0007669"/>
    <property type="project" value="InterPro"/>
</dbReference>
<dbReference type="Gene3D" id="1.20.120.430">
    <property type="entry name" value="tRNA modification GTPase MnmE domain 2"/>
    <property type="match status" value="1"/>
</dbReference>
<organism evidence="9 10">
    <name type="scientific">Fibroporia radiculosa</name>
    <dbReference type="NCBI Taxonomy" id="599839"/>
    <lineage>
        <taxon>Eukaryota</taxon>
        <taxon>Fungi</taxon>
        <taxon>Dikarya</taxon>
        <taxon>Basidiomycota</taxon>
        <taxon>Agaricomycotina</taxon>
        <taxon>Agaricomycetes</taxon>
        <taxon>Polyporales</taxon>
        <taxon>Fibroporiaceae</taxon>
        <taxon>Fibroporia</taxon>
    </lineage>
</organism>
<comment type="similarity">
    <text evidence="2 6">Belongs to the TRAFAC class TrmE-Era-EngA-EngB-Septin-like GTPase superfamily. TrmE GTPase family.</text>
</comment>
<dbReference type="NCBIfam" id="TIGR00450">
    <property type="entry name" value="mnmE_trmE_thdF"/>
    <property type="match status" value="1"/>
</dbReference>
<keyword evidence="10" id="KW-1185">Reference proteome</keyword>
<dbReference type="InterPro" id="IPR031168">
    <property type="entry name" value="G_TrmE"/>
</dbReference>
<dbReference type="Pfam" id="PF01926">
    <property type="entry name" value="MMR_HSR1"/>
    <property type="match status" value="1"/>
</dbReference>